<evidence type="ECO:0000313" key="15">
    <source>
        <dbReference type="Proteomes" id="UP000264541"/>
    </source>
</evidence>
<dbReference type="FunFam" id="2.40.110.10:FF:000002">
    <property type="entry name" value="Acyl-CoA dehydrogenase fadE12"/>
    <property type="match status" value="1"/>
</dbReference>
<gene>
    <name evidence="14" type="ORF">D0469_12820</name>
</gene>
<dbReference type="PANTHER" id="PTHR48083:SF20">
    <property type="entry name" value="LONG-CHAIN SPECIFIC ACYL-COA DEHYDROGENASE, MITOCHONDRIAL"/>
    <property type="match status" value="1"/>
</dbReference>
<keyword evidence="5 10" id="KW-0274">FAD</keyword>
<evidence type="ECO:0000259" key="12">
    <source>
        <dbReference type="Pfam" id="PF02770"/>
    </source>
</evidence>
<keyword evidence="4 10" id="KW-0285">Flavoprotein</keyword>
<dbReference type="Pfam" id="PF02770">
    <property type="entry name" value="Acyl-CoA_dh_M"/>
    <property type="match status" value="1"/>
</dbReference>
<evidence type="ECO:0000259" key="13">
    <source>
        <dbReference type="Pfam" id="PF02771"/>
    </source>
</evidence>
<comment type="function">
    <text evidence="7">Catalyzes the dehydrogenation at the alpha-beta position of ACP-bound acyl chains. This results in the introduction of a double bond in the lipidic chain, which is further transferred to the epsilon-amino group of lysine residue in the mycobactin core by MbtK.</text>
</comment>
<dbReference type="Gene3D" id="1.20.140.10">
    <property type="entry name" value="Butyryl-CoA Dehydrogenase, subunit A, domain 3"/>
    <property type="match status" value="1"/>
</dbReference>
<organism evidence="14 15">
    <name type="scientific">Peribacillus saganii</name>
    <dbReference type="NCBI Taxonomy" id="2303992"/>
    <lineage>
        <taxon>Bacteria</taxon>
        <taxon>Bacillati</taxon>
        <taxon>Bacillota</taxon>
        <taxon>Bacilli</taxon>
        <taxon>Bacillales</taxon>
        <taxon>Bacillaceae</taxon>
        <taxon>Peribacillus</taxon>
    </lineage>
</organism>
<keyword evidence="15" id="KW-1185">Reference proteome</keyword>
<feature type="domain" description="Acyl-CoA dehydrogenase/oxidase C-terminal" evidence="11">
    <location>
        <begin position="231"/>
        <end position="379"/>
    </location>
</feature>
<evidence type="ECO:0000256" key="2">
    <source>
        <dbReference type="ARBA" id="ARBA00005102"/>
    </source>
</evidence>
<evidence type="ECO:0000256" key="3">
    <source>
        <dbReference type="ARBA" id="ARBA00009347"/>
    </source>
</evidence>
<dbReference type="SUPFAM" id="SSF56645">
    <property type="entry name" value="Acyl-CoA dehydrogenase NM domain-like"/>
    <property type="match status" value="1"/>
</dbReference>
<dbReference type="AlphaFoldDB" id="A0A372LM25"/>
<dbReference type="SUPFAM" id="SSF47203">
    <property type="entry name" value="Acyl-CoA dehydrogenase C-terminal domain-like"/>
    <property type="match status" value="1"/>
</dbReference>
<dbReference type="Pfam" id="PF02771">
    <property type="entry name" value="Acyl-CoA_dh_N"/>
    <property type="match status" value="1"/>
</dbReference>
<dbReference type="PANTHER" id="PTHR48083">
    <property type="entry name" value="MEDIUM-CHAIN SPECIFIC ACYL-COA DEHYDROGENASE, MITOCHONDRIAL-RELATED"/>
    <property type="match status" value="1"/>
</dbReference>
<comment type="similarity">
    <text evidence="3 10">Belongs to the acyl-CoA dehydrogenase family.</text>
</comment>
<dbReference type="InterPro" id="IPR006091">
    <property type="entry name" value="Acyl-CoA_Oxase/DH_mid-dom"/>
</dbReference>
<evidence type="ECO:0000259" key="11">
    <source>
        <dbReference type="Pfam" id="PF00441"/>
    </source>
</evidence>
<dbReference type="InterPro" id="IPR009075">
    <property type="entry name" value="AcylCo_DH/oxidase_C"/>
</dbReference>
<evidence type="ECO:0000256" key="4">
    <source>
        <dbReference type="ARBA" id="ARBA00022630"/>
    </source>
</evidence>
<name>A0A372LM25_9BACI</name>
<evidence type="ECO:0000256" key="8">
    <source>
        <dbReference type="ARBA" id="ARBA00040394"/>
    </source>
</evidence>
<evidence type="ECO:0000256" key="10">
    <source>
        <dbReference type="RuleBase" id="RU362125"/>
    </source>
</evidence>
<evidence type="ECO:0000256" key="7">
    <source>
        <dbReference type="ARBA" id="ARBA00037085"/>
    </source>
</evidence>
<proteinExistence type="inferred from homology"/>
<dbReference type="Gene3D" id="1.10.540.10">
    <property type="entry name" value="Acyl-CoA dehydrogenase/oxidase, N-terminal domain"/>
    <property type="match status" value="1"/>
</dbReference>
<reference evidence="14 15" key="1">
    <citation type="submission" date="2018-08" db="EMBL/GenBank/DDBJ databases">
        <title>Bacillus chawlae sp. nov., Bacillus glennii sp. nov., and Bacillus saganii sp. nov. Isolated from the Vehicle Assembly Building at Kennedy Space Center where the Viking Spacecraft were Assembled.</title>
        <authorList>
            <person name="Seuylemezian A."/>
            <person name="Vaishampayan P."/>
        </authorList>
    </citation>
    <scope>NUCLEOTIDE SEQUENCE [LARGE SCALE GENOMIC DNA]</scope>
    <source>
        <strain evidence="14 15">V47-23a</strain>
    </source>
</reference>
<dbReference type="GO" id="GO:0050660">
    <property type="term" value="F:flavin adenine dinucleotide binding"/>
    <property type="evidence" value="ECO:0007669"/>
    <property type="project" value="InterPro"/>
</dbReference>
<dbReference type="FunFam" id="1.20.140.10:FF:000001">
    <property type="entry name" value="Acyl-CoA dehydrogenase"/>
    <property type="match status" value="1"/>
</dbReference>
<dbReference type="InterPro" id="IPR037069">
    <property type="entry name" value="AcylCoA_DH/ox_N_sf"/>
</dbReference>
<dbReference type="FunFam" id="1.10.540.10:FF:000009">
    <property type="entry name" value="Probable acyl-CoA dehydrogenase"/>
    <property type="match status" value="1"/>
</dbReference>
<keyword evidence="6 10" id="KW-0560">Oxidoreductase</keyword>
<feature type="domain" description="Acyl-CoA dehydrogenase/oxidase N-terminal" evidence="13">
    <location>
        <begin position="8"/>
        <end position="118"/>
    </location>
</feature>
<dbReference type="GO" id="GO:0005737">
    <property type="term" value="C:cytoplasm"/>
    <property type="evidence" value="ECO:0007669"/>
    <property type="project" value="TreeGrafter"/>
</dbReference>
<dbReference type="InterPro" id="IPR036250">
    <property type="entry name" value="AcylCo_DH-like_C"/>
</dbReference>
<dbReference type="InterPro" id="IPR050741">
    <property type="entry name" value="Acyl-CoA_dehydrogenase"/>
</dbReference>
<feature type="domain" description="Acyl-CoA oxidase/dehydrogenase middle" evidence="12">
    <location>
        <begin position="122"/>
        <end position="219"/>
    </location>
</feature>
<dbReference type="Gene3D" id="2.40.110.10">
    <property type="entry name" value="Butyryl-CoA Dehydrogenase, subunit A, domain 2"/>
    <property type="match status" value="1"/>
</dbReference>
<comment type="caution">
    <text evidence="14">The sequence shown here is derived from an EMBL/GenBank/DDBJ whole genome shotgun (WGS) entry which is preliminary data.</text>
</comment>
<dbReference type="InterPro" id="IPR006089">
    <property type="entry name" value="Acyl-CoA_DH_CS"/>
</dbReference>
<evidence type="ECO:0000256" key="6">
    <source>
        <dbReference type="ARBA" id="ARBA00023002"/>
    </source>
</evidence>
<comment type="pathway">
    <text evidence="2">Siderophore biosynthesis; mycobactin biosynthesis.</text>
</comment>
<dbReference type="InterPro" id="IPR046373">
    <property type="entry name" value="Acyl-CoA_Oxase/DH_mid-dom_sf"/>
</dbReference>
<dbReference type="InterPro" id="IPR009100">
    <property type="entry name" value="AcylCoA_DH/oxidase_NM_dom_sf"/>
</dbReference>
<evidence type="ECO:0000313" key="14">
    <source>
        <dbReference type="EMBL" id="RFU68144.1"/>
    </source>
</evidence>
<dbReference type="PROSITE" id="PS00073">
    <property type="entry name" value="ACYL_COA_DH_2"/>
    <property type="match status" value="1"/>
</dbReference>
<protein>
    <recommendedName>
        <fullName evidence="8">Acyl-[acyl-carrier-protein] dehydrogenase MbtN</fullName>
    </recommendedName>
    <alternativeName>
        <fullName evidence="9">Mycobactin synthase protein N</fullName>
    </alternativeName>
</protein>
<sequence>MKHLYLHEDHQIFREALRKFLEKEAYPFYEQWEEDRLIPRSFWEKMGGQGFLCPDIDEVYGGSGTDWGFSVVIIEELERIGSGTVGIGLHNDIVVPYLTSYGTDEQKQRWLPKCTTGEIISAIAMTEPGTGSDLANIKTTAVLNGDHFILNGQKTFITNGIHSDLIIVACKTDPQAVPSYKGISLLVVERNAPGFSRGRKLNKVGLYCQDTAELIFEDCIVPKENLLGEEGKGFSYLMEKLQQERLVVAIAAQVAAEEMLSMTINYVKSREAFGKAVSKFQNTQFKIAEMATEIEMGRAFLDQLIASHISGQEIVTKVSMAKYKLTEMAKEVAAECMQLHGGYGYMEEYKIARRYRDIPVASIYAGTNEIMKTIIAKNLGL</sequence>
<dbReference type="GO" id="GO:0003995">
    <property type="term" value="F:acyl-CoA dehydrogenase activity"/>
    <property type="evidence" value="ECO:0007669"/>
    <property type="project" value="InterPro"/>
</dbReference>
<dbReference type="GO" id="GO:0033539">
    <property type="term" value="P:fatty acid beta-oxidation using acyl-CoA dehydrogenase"/>
    <property type="evidence" value="ECO:0007669"/>
    <property type="project" value="TreeGrafter"/>
</dbReference>
<evidence type="ECO:0000256" key="1">
    <source>
        <dbReference type="ARBA" id="ARBA00001974"/>
    </source>
</evidence>
<dbReference type="EMBL" id="QVTE01000035">
    <property type="protein sequence ID" value="RFU68144.1"/>
    <property type="molecule type" value="Genomic_DNA"/>
</dbReference>
<dbReference type="InterPro" id="IPR013786">
    <property type="entry name" value="AcylCoA_DH/ox_N"/>
</dbReference>
<dbReference type="OrthoDB" id="9802447at2"/>
<evidence type="ECO:0000256" key="5">
    <source>
        <dbReference type="ARBA" id="ARBA00022827"/>
    </source>
</evidence>
<dbReference type="Pfam" id="PF00441">
    <property type="entry name" value="Acyl-CoA_dh_1"/>
    <property type="match status" value="1"/>
</dbReference>
<dbReference type="Proteomes" id="UP000264541">
    <property type="component" value="Unassembled WGS sequence"/>
</dbReference>
<accession>A0A372LM25</accession>
<evidence type="ECO:0000256" key="9">
    <source>
        <dbReference type="ARBA" id="ARBA00042660"/>
    </source>
</evidence>
<comment type="cofactor">
    <cofactor evidence="1 10">
        <name>FAD</name>
        <dbReference type="ChEBI" id="CHEBI:57692"/>
    </cofactor>
</comment>
<dbReference type="RefSeq" id="WP_117327136.1">
    <property type="nucleotide sequence ID" value="NZ_QVTE01000035.1"/>
</dbReference>